<keyword evidence="6 8" id="KW-0413">Isomerase</keyword>
<dbReference type="InterPro" id="IPR008183">
    <property type="entry name" value="Aldose_1/G6P_1-epimerase"/>
</dbReference>
<evidence type="ECO:0000256" key="6">
    <source>
        <dbReference type="ARBA" id="ARBA00023235"/>
    </source>
</evidence>
<dbReference type="PANTHER" id="PTHR10091:SF0">
    <property type="entry name" value="GALACTOSE MUTAROTASE"/>
    <property type="match status" value="1"/>
</dbReference>
<dbReference type="GO" id="GO:0033499">
    <property type="term" value="P:galactose catabolic process via UDP-galactose, Leloir pathway"/>
    <property type="evidence" value="ECO:0007669"/>
    <property type="project" value="TreeGrafter"/>
</dbReference>
<dbReference type="RefSeq" id="WP_106144159.1">
    <property type="nucleotide sequence ID" value="NZ_PVYX01000001.1"/>
</dbReference>
<dbReference type="Gene3D" id="2.70.98.10">
    <property type="match status" value="1"/>
</dbReference>
<evidence type="ECO:0000256" key="4">
    <source>
        <dbReference type="ARBA" id="ARBA00011245"/>
    </source>
</evidence>
<dbReference type="PANTHER" id="PTHR10091">
    <property type="entry name" value="ALDOSE-1-EPIMERASE"/>
    <property type="match status" value="1"/>
</dbReference>
<proteinExistence type="inferred from homology"/>
<dbReference type="UniPathway" id="UPA00242"/>
<evidence type="ECO:0000256" key="9">
    <source>
        <dbReference type="PIRSR" id="PIRSR005096-1"/>
    </source>
</evidence>
<feature type="binding site" evidence="10">
    <location>
        <position position="230"/>
    </location>
    <ligand>
        <name>beta-D-galactose</name>
        <dbReference type="ChEBI" id="CHEBI:27667"/>
    </ligand>
</feature>
<dbReference type="NCBIfam" id="NF008277">
    <property type="entry name" value="PRK11055.1"/>
    <property type="match status" value="1"/>
</dbReference>
<dbReference type="PIRSF" id="PIRSF005096">
    <property type="entry name" value="GALM"/>
    <property type="match status" value="1"/>
</dbReference>
<evidence type="ECO:0000256" key="7">
    <source>
        <dbReference type="ARBA" id="ARBA00023277"/>
    </source>
</evidence>
<comment type="catalytic activity">
    <reaction evidence="8">
        <text>alpha-D-glucose = beta-D-glucose</text>
        <dbReference type="Rhea" id="RHEA:10264"/>
        <dbReference type="ChEBI" id="CHEBI:15903"/>
        <dbReference type="ChEBI" id="CHEBI:17925"/>
        <dbReference type="EC" id="5.1.3.3"/>
    </reaction>
</comment>
<dbReference type="InterPro" id="IPR014718">
    <property type="entry name" value="GH-type_carb-bd"/>
</dbReference>
<evidence type="ECO:0000256" key="11">
    <source>
        <dbReference type="PIRSR" id="PIRSR005096-3"/>
    </source>
</evidence>
<dbReference type="OrthoDB" id="9779408at2"/>
<name>A0A2T0MI80_9FLAO</name>
<evidence type="ECO:0000313" key="13">
    <source>
        <dbReference type="Proteomes" id="UP000237640"/>
    </source>
</evidence>
<comment type="subunit">
    <text evidence="4">Monomer.</text>
</comment>
<evidence type="ECO:0000313" key="12">
    <source>
        <dbReference type="EMBL" id="PRX57255.1"/>
    </source>
</evidence>
<dbReference type="GO" id="GO:0004034">
    <property type="term" value="F:aldose 1-epimerase activity"/>
    <property type="evidence" value="ECO:0007669"/>
    <property type="project" value="UniProtKB-EC"/>
</dbReference>
<comment type="caution">
    <text evidence="12">The sequence shown here is derived from an EMBL/GenBank/DDBJ whole genome shotgun (WGS) entry which is preliminary data.</text>
</comment>
<protein>
    <recommendedName>
        <fullName evidence="8">Aldose 1-epimerase</fullName>
        <ecNumber evidence="8">5.1.3.3</ecNumber>
    </recommendedName>
</protein>
<feature type="active site" description="Proton donor" evidence="9">
    <location>
        <position position="169"/>
    </location>
</feature>
<dbReference type="InterPro" id="IPR047215">
    <property type="entry name" value="Galactose_mutarotase-like"/>
</dbReference>
<dbReference type="GO" id="GO:0006006">
    <property type="term" value="P:glucose metabolic process"/>
    <property type="evidence" value="ECO:0007669"/>
    <property type="project" value="TreeGrafter"/>
</dbReference>
<comment type="pathway">
    <text evidence="2 8">Carbohydrate metabolism; hexose metabolism.</text>
</comment>
<dbReference type="AlphaFoldDB" id="A0A2T0MI80"/>
<dbReference type="InterPro" id="IPR015443">
    <property type="entry name" value="Aldose_1-epimerase"/>
</dbReference>
<feature type="binding site" evidence="11">
    <location>
        <begin position="169"/>
        <end position="171"/>
    </location>
    <ligand>
        <name>beta-D-galactose</name>
        <dbReference type="ChEBI" id="CHEBI:27667"/>
    </ligand>
</feature>
<dbReference type="Pfam" id="PF01263">
    <property type="entry name" value="Aldose_epim"/>
    <property type="match status" value="1"/>
</dbReference>
<evidence type="ECO:0000256" key="3">
    <source>
        <dbReference type="ARBA" id="ARBA00006206"/>
    </source>
</evidence>
<feature type="active site" description="Proton acceptor" evidence="9">
    <location>
        <position position="290"/>
    </location>
</feature>
<comment type="cofactor">
    <cofactor evidence="1">
        <name>Ca(2+)</name>
        <dbReference type="ChEBI" id="CHEBI:29108"/>
    </cofactor>
</comment>
<dbReference type="InterPro" id="IPR011013">
    <property type="entry name" value="Gal_mutarotase_sf_dom"/>
</dbReference>
<keyword evidence="13" id="KW-1185">Reference proteome</keyword>
<sequence>MMEVIKLANSKGMEMEVCSYGATLISLKVPNRNKDLVNVVVGLDNVKDYASPEFQKHNLYLGCTVGRYAGRISKGFFKLEGKRYTVDSENGVHLHGGSTGFDKKLWEVVSTKNSRSNNVKFGLLSKHMEGGYPGNMKVTVEYELLESNALRIVYTATTDQTTVLNLTNHAYYNLNGEGSVSEHFLQINSNKILELDDRKVPTGKILDCRQTKYDFNTKAKIKKIPSSGLDDVFIMPPKPFSAALYSEKSGICMKVLSKQPAVVIYTPIELPNLDFKDDATYSVFPAICFETQNYPDAPNNPHFPSCILRPGETYTNETVMDFKILTTN</sequence>
<dbReference type="Proteomes" id="UP000237640">
    <property type="component" value="Unassembled WGS sequence"/>
</dbReference>
<evidence type="ECO:0000256" key="1">
    <source>
        <dbReference type="ARBA" id="ARBA00001913"/>
    </source>
</evidence>
<dbReference type="CDD" id="cd09019">
    <property type="entry name" value="galactose_mutarotase_like"/>
    <property type="match status" value="1"/>
</dbReference>
<gene>
    <name evidence="12" type="ORF">CLV81_1258</name>
</gene>
<organism evidence="12 13">
    <name type="scientific">Flagellimonas meridianipacifica</name>
    <dbReference type="NCBI Taxonomy" id="1080225"/>
    <lineage>
        <taxon>Bacteria</taxon>
        <taxon>Pseudomonadati</taxon>
        <taxon>Bacteroidota</taxon>
        <taxon>Flavobacteriia</taxon>
        <taxon>Flavobacteriales</taxon>
        <taxon>Flavobacteriaceae</taxon>
        <taxon>Flagellimonas</taxon>
    </lineage>
</organism>
<dbReference type="EC" id="5.1.3.3" evidence="8"/>
<evidence type="ECO:0000256" key="2">
    <source>
        <dbReference type="ARBA" id="ARBA00005028"/>
    </source>
</evidence>
<dbReference type="GO" id="GO:0030246">
    <property type="term" value="F:carbohydrate binding"/>
    <property type="evidence" value="ECO:0007669"/>
    <property type="project" value="InterPro"/>
</dbReference>
<evidence type="ECO:0000256" key="5">
    <source>
        <dbReference type="ARBA" id="ARBA00022837"/>
    </source>
</evidence>
<accession>A0A2T0MI80</accession>
<dbReference type="EMBL" id="PVYX01000001">
    <property type="protein sequence ID" value="PRX57255.1"/>
    <property type="molecule type" value="Genomic_DNA"/>
</dbReference>
<keyword evidence="7 8" id="KW-0119">Carbohydrate metabolism</keyword>
<dbReference type="SUPFAM" id="SSF74650">
    <property type="entry name" value="Galactose mutarotase-like"/>
    <property type="match status" value="1"/>
</dbReference>
<keyword evidence="5" id="KW-0106">Calcium</keyword>
<reference evidence="12 13" key="1">
    <citation type="submission" date="2018-03" db="EMBL/GenBank/DDBJ databases">
        <title>Genomic Encyclopedia of Archaeal and Bacterial Type Strains, Phase II (KMG-II): from individual species to whole genera.</title>
        <authorList>
            <person name="Goeker M."/>
        </authorList>
    </citation>
    <scope>NUCLEOTIDE SEQUENCE [LARGE SCALE GENOMIC DNA]</scope>
    <source>
        <strain evidence="12 13">DSM 25027</strain>
    </source>
</reference>
<evidence type="ECO:0000256" key="10">
    <source>
        <dbReference type="PIRSR" id="PIRSR005096-2"/>
    </source>
</evidence>
<evidence type="ECO:0000256" key="8">
    <source>
        <dbReference type="PIRNR" id="PIRNR005096"/>
    </source>
</evidence>
<dbReference type="GO" id="GO:0005737">
    <property type="term" value="C:cytoplasm"/>
    <property type="evidence" value="ECO:0007669"/>
    <property type="project" value="TreeGrafter"/>
</dbReference>
<comment type="similarity">
    <text evidence="3 8">Belongs to the aldose epimerase family.</text>
</comment>